<dbReference type="InterPro" id="IPR036249">
    <property type="entry name" value="Thioredoxin-like_sf"/>
</dbReference>
<dbReference type="InterPro" id="IPR005243">
    <property type="entry name" value="THIRX-like_proc"/>
</dbReference>
<name>A0ABQ5Q6B4_9BACT</name>
<comment type="caution">
    <text evidence="2">The sequence shown here is derived from an EMBL/GenBank/DDBJ whole genome shotgun (WGS) entry which is preliminary data.</text>
</comment>
<dbReference type="Proteomes" id="UP001165089">
    <property type="component" value="Unassembled WGS sequence"/>
</dbReference>
<feature type="domain" description="Thioredoxin-like fold" evidence="1">
    <location>
        <begin position="1"/>
        <end position="76"/>
    </location>
</feature>
<dbReference type="Gene3D" id="3.40.30.10">
    <property type="entry name" value="Glutaredoxin"/>
    <property type="match status" value="1"/>
</dbReference>
<dbReference type="RefSeq" id="WP_285724966.1">
    <property type="nucleotide sequence ID" value="NZ_BSDD01000003.1"/>
</dbReference>
<reference evidence="2 3" key="1">
    <citation type="journal article" date="2023" name="Antonie Van Leeuwenhoek">
        <title>Mesoterricola silvestris gen. nov., sp. nov., Mesoterricola sediminis sp. nov., Geothrix oryzae sp. nov., Geothrix edaphica sp. nov., Geothrix rubra sp. nov., and Geothrix limicola sp. nov., six novel members of Acidobacteriota isolated from soils.</title>
        <authorList>
            <person name="Itoh H."/>
            <person name="Sugisawa Y."/>
            <person name="Mise K."/>
            <person name="Xu Z."/>
            <person name="Kuniyasu M."/>
            <person name="Ushijima N."/>
            <person name="Kawano K."/>
            <person name="Kobayashi E."/>
            <person name="Shiratori Y."/>
            <person name="Masuda Y."/>
            <person name="Senoo K."/>
        </authorList>
    </citation>
    <scope>NUCLEOTIDE SEQUENCE [LARGE SCALE GENOMIC DNA]</scope>
    <source>
        <strain evidence="2 3">Red803</strain>
    </source>
</reference>
<evidence type="ECO:0000313" key="3">
    <source>
        <dbReference type="Proteomes" id="UP001165089"/>
    </source>
</evidence>
<dbReference type="PANTHER" id="PTHR36450">
    <property type="entry name" value="THIOREDOXIN"/>
    <property type="match status" value="1"/>
</dbReference>
<sequence length="77" mass="8242">MLIEILGTGCAKCELLAKHAEEAARSLGLEYRIVKVKEIPDIMARGVMSTPAMAVDGVLKVQGHVPTVRSLAELLKA</sequence>
<proteinExistence type="predicted"/>
<evidence type="ECO:0000313" key="2">
    <source>
        <dbReference type="EMBL" id="GLH70329.1"/>
    </source>
</evidence>
<keyword evidence="3" id="KW-1185">Reference proteome</keyword>
<gene>
    <name evidence="2" type="ORF">GETHPA_18620</name>
</gene>
<dbReference type="PIRSF" id="PIRSF037031">
    <property type="entry name" value="Redox_disulphide_2"/>
    <property type="match status" value="1"/>
</dbReference>
<dbReference type="NCBIfam" id="TIGR00412">
    <property type="entry name" value="redox_disulf_2"/>
    <property type="match status" value="1"/>
</dbReference>
<dbReference type="Pfam" id="PF13192">
    <property type="entry name" value="Thioredoxin_3"/>
    <property type="match status" value="1"/>
</dbReference>
<organism evidence="2 3">
    <name type="scientific">Geothrix rubra</name>
    <dbReference type="NCBI Taxonomy" id="2927977"/>
    <lineage>
        <taxon>Bacteria</taxon>
        <taxon>Pseudomonadati</taxon>
        <taxon>Acidobacteriota</taxon>
        <taxon>Holophagae</taxon>
        <taxon>Holophagales</taxon>
        <taxon>Holophagaceae</taxon>
        <taxon>Geothrix</taxon>
    </lineage>
</organism>
<dbReference type="EMBL" id="BSDD01000003">
    <property type="protein sequence ID" value="GLH70329.1"/>
    <property type="molecule type" value="Genomic_DNA"/>
</dbReference>
<dbReference type="PANTHER" id="PTHR36450:SF1">
    <property type="entry name" value="THIOREDOXIN"/>
    <property type="match status" value="1"/>
</dbReference>
<evidence type="ECO:0000259" key="1">
    <source>
        <dbReference type="Pfam" id="PF13192"/>
    </source>
</evidence>
<accession>A0ABQ5Q6B4</accession>
<protein>
    <submittedName>
        <fullName evidence="2">Redox-active disulfide protein 2</fullName>
    </submittedName>
</protein>
<dbReference type="InterPro" id="IPR012336">
    <property type="entry name" value="Thioredoxin-like_fold"/>
</dbReference>
<dbReference type="SUPFAM" id="SSF52833">
    <property type="entry name" value="Thioredoxin-like"/>
    <property type="match status" value="1"/>
</dbReference>